<keyword evidence="1" id="KW-0436">Ligase</keyword>
<name>A0A377M9H7_ENTCL</name>
<dbReference type="Proteomes" id="UP000255106">
    <property type="component" value="Unassembled WGS sequence"/>
</dbReference>
<dbReference type="AlphaFoldDB" id="A0A377M9H7"/>
<dbReference type="GO" id="GO:0016874">
    <property type="term" value="F:ligase activity"/>
    <property type="evidence" value="ECO:0007669"/>
    <property type="project" value="UniProtKB-KW"/>
</dbReference>
<evidence type="ECO:0000313" key="2">
    <source>
        <dbReference type="Proteomes" id="UP000255106"/>
    </source>
</evidence>
<sequence length="87" mass="9937">MTATAARSTTARKTPPFAWIQRAPVLHFNDLLSGDIHADERLAREILLSTAVTGCLPITWRWWWMTTFRASPKLCAEPIWLNLRCGK</sequence>
<organism evidence="1 2">
    <name type="scientific">Enterobacter cloacae</name>
    <dbReference type="NCBI Taxonomy" id="550"/>
    <lineage>
        <taxon>Bacteria</taxon>
        <taxon>Pseudomonadati</taxon>
        <taxon>Pseudomonadota</taxon>
        <taxon>Gammaproteobacteria</taxon>
        <taxon>Enterobacterales</taxon>
        <taxon>Enterobacteriaceae</taxon>
        <taxon>Enterobacter</taxon>
        <taxon>Enterobacter cloacae complex</taxon>
    </lineage>
</organism>
<reference evidence="1 2" key="1">
    <citation type="submission" date="2018-06" db="EMBL/GenBank/DDBJ databases">
        <authorList>
            <consortium name="Pathogen Informatics"/>
            <person name="Doyle S."/>
        </authorList>
    </citation>
    <scope>NUCLEOTIDE SEQUENCE [LARGE SCALE GENOMIC DNA]</scope>
    <source>
        <strain evidence="1 2">NCTC10005</strain>
    </source>
</reference>
<protein>
    <submittedName>
        <fullName evidence="1">Glutamate--tRNA ligase</fullName>
    </submittedName>
</protein>
<evidence type="ECO:0000313" key="1">
    <source>
        <dbReference type="EMBL" id="STQ14120.1"/>
    </source>
</evidence>
<proteinExistence type="predicted"/>
<accession>A0A377M9H7</accession>
<dbReference type="EMBL" id="UGJB01000004">
    <property type="protein sequence ID" value="STQ14120.1"/>
    <property type="molecule type" value="Genomic_DNA"/>
</dbReference>
<gene>
    <name evidence="1" type="ORF">NCTC10005_06966</name>
</gene>